<evidence type="ECO:0000256" key="1">
    <source>
        <dbReference type="ARBA" id="ARBA00004127"/>
    </source>
</evidence>
<dbReference type="InterPro" id="IPR007318">
    <property type="entry name" value="Phopholipid_MeTrfase"/>
</dbReference>
<dbReference type="Pfam" id="PF04191">
    <property type="entry name" value="PEMT"/>
    <property type="match status" value="1"/>
</dbReference>
<evidence type="ECO:0000313" key="6">
    <source>
        <dbReference type="EMBL" id="CUN93123.1"/>
    </source>
</evidence>
<feature type="transmembrane region" description="Helical" evidence="5">
    <location>
        <begin position="151"/>
        <end position="173"/>
    </location>
</feature>
<name>A0A174AY79_9FIRM</name>
<organism evidence="6 7">
    <name type="scientific">Enterocloster clostridioformis</name>
    <dbReference type="NCBI Taxonomy" id="1531"/>
    <lineage>
        <taxon>Bacteria</taxon>
        <taxon>Bacillati</taxon>
        <taxon>Bacillota</taxon>
        <taxon>Clostridia</taxon>
        <taxon>Lachnospirales</taxon>
        <taxon>Lachnospiraceae</taxon>
        <taxon>Enterocloster</taxon>
    </lineage>
</organism>
<dbReference type="Proteomes" id="UP000095512">
    <property type="component" value="Unassembled WGS sequence"/>
</dbReference>
<dbReference type="PANTHER" id="PTHR43847">
    <property type="entry name" value="BLL3993 PROTEIN"/>
    <property type="match status" value="1"/>
</dbReference>
<comment type="subcellular location">
    <subcellularLocation>
        <location evidence="1">Endomembrane system</location>
        <topology evidence="1">Multi-pass membrane protein</topology>
    </subcellularLocation>
</comment>
<dbReference type="PANTHER" id="PTHR43847:SF1">
    <property type="entry name" value="BLL3993 PROTEIN"/>
    <property type="match status" value="1"/>
</dbReference>
<evidence type="ECO:0000256" key="3">
    <source>
        <dbReference type="ARBA" id="ARBA00022989"/>
    </source>
</evidence>
<protein>
    <recommendedName>
        <fullName evidence="8">Isoprenylcysteine carboxyl methyltransferase</fullName>
    </recommendedName>
</protein>
<proteinExistence type="predicted"/>
<sequence length="204" mass="23882">MDDPSRFTSINEYYTFIYAISYMMLVELGIWIYNFKGWLKRPDKKNNDYGTILIVMLGCWGSFYFSTYFRSQQFIQIAGEILLPHIFYYVGIAFILVGTTLRAVAVWSLRQSFTLSVKTGGNQQLVTTGVYRYIRNPAYAGTMLSMLGNAFCFRSVFSPLLVLLILAICYGIRIKVEEKALYERFGEEFKNYCFRSWRLFPLIW</sequence>
<keyword evidence="6" id="KW-0808">Transferase</keyword>
<dbReference type="RefSeq" id="WP_057571039.1">
    <property type="nucleotide sequence ID" value="NZ_CZAB01000001.1"/>
</dbReference>
<evidence type="ECO:0000313" key="7">
    <source>
        <dbReference type="Proteomes" id="UP000095512"/>
    </source>
</evidence>
<gene>
    <name evidence="6" type="ORF">ERS852480_00164</name>
</gene>
<dbReference type="EMBL" id="CZAB01000001">
    <property type="protein sequence ID" value="CUN93123.1"/>
    <property type="molecule type" value="Genomic_DNA"/>
</dbReference>
<dbReference type="GO" id="GO:0008168">
    <property type="term" value="F:methyltransferase activity"/>
    <property type="evidence" value="ECO:0007669"/>
    <property type="project" value="UniProtKB-KW"/>
</dbReference>
<dbReference type="GO" id="GO:0032259">
    <property type="term" value="P:methylation"/>
    <property type="evidence" value="ECO:0007669"/>
    <property type="project" value="UniProtKB-KW"/>
</dbReference>
<dbReference type="GO" id="GO:0012505">
    <property type="term" value="C:endomembrane system"/>
    <property type="evidence" value="ECO:0007669"/>
    <property type="project" value="UniProtKB-SubCell"/>
</dbReference>
<dbReference type="InterPro" id="IPR052527">
    <property type="entry name" value="Metal_cation-efflux_comp"/>
</dbReference>
<keyword evidence="4 5" id="KW-0472">Membrane</keyword>
<keyword evidence="2 5" id="KW-0812">Transmembrane</keyword>
<evidence type="ECO:0000256" key="2">
    <source>
        <dbReference type="ARBA" id="ARBA00022692"/>
    </source>
</evidence>
<evidence type="ECO:0000256" key="4">
    <source>
        <dbReference type="ARBA" id="ARBA00023136"/>
    </source>
</evidence>
<keyword evidence="3 5" id="KW-1133">Transmembrane helix</keyword>
<dbReference type="Gene3D" id="1.20.120.1630">
    <property type="match status" value="1"/>
</dbReference>
<accession>A0A174AY79</accession>
<feature type="transmembrane region" description="Helical" evidence="5">
    <location>
        <begin position="47"/>
        <end position="66"/>
    </location>
</feature>
<dbReference type="AlphaFoldDB" id="A0A174AY79"/>
<reference evidence="6 7" key="1">
    <citation type="submission" date="2015-09" db="EMBL/GenBank/DDBJ databases">
        <authorList>
            <consortium name="Pathogen Informatics"/>
        </authorList>
    </citation>
    <scope>NUCLEOTIDE SEQUENCE [LARGE SCALE GENOMIC DNA]</scope>
    <source>
        <strain evidence="6 7">2789STDY5834865</strain>
    </source>
</reference>
<evidence type="ECO:0008006" key="8">
    <source>
        <dbReference type="Google" id="ProtNLM"/>
    </source>
</evidence>
<keyword evidence="6" id="KW-0489">Methyltransferase</keyword>
<evidence type="ECO:0000256" key="5">
    <source>
        <dbReference type="SAM" id="Phobius"/>
    </source>
</evidence>
<feature type="transmembrane region" description="Helical" evidence="5">
    <location>
        <begin position="13"/>
        <end position="35"/>
    </location>
</feature>
<feature type="transmembrane region" description="Helical" evidence="5">
    <location>
        <begin position="86"/>
        <end position="109"/>
    </location>
</feature>